<keyword evidence="3 8" id="KW-1134">Transmembrane beta strand</keyword>
<dbReference type="Gene3D" id="2.170.130.10">
    <property type="entry name" value="TonB-dependent receptor, plug domain"/>
    <property type="match status" value="1"/>
</dbReference>
<dbReference type="Pfam" id="PF00593">
    <property type="entry name" value="TonB_dep_Rec_b-barrel"/>
    <property type="match status" value="1"/>
</dbReference>
<reference evidence="15 16" key="1">
    <citation type="submission" date="2020-05" db="EMBL/GenBank/DDBJ databases">
        <title>Draft Genome Sequences of Sphingomonas sp. Isolated from the International Space Station.</title>
        <authorList>
            <person name="Bijlani S."/>
            <person name="Singh N.K."/>
            <person name="Mason C.E."/>
            <person name="Wang C.C."/>
            <person name="Venkateswaran K."/>
        </authorList>
    </citation>
    <scope>NUCLEOTIDE SEQUENCE [LARGE SCALE GENOMIC DNA]</scope>
    <source>
        <strain evidence="13 16">IIF7SW-B5</strain>
        <strain evidence="14">ISS-IIF7SWP</strain>
    </source>
</reference>
<keyword evidence="16" id="KW-1185">Reference proteome</keyword>
<sequence length="1003" mass="105898">MKGTVEEGVLLVINRLSTDVALRCGTGTFAIALALASSPAFAQAAPPTTAVPAAQEAAGSPQGEVVVTGSRIARPDLEGTSPVSVVSAQDIALKAGSTNIENVLNDLPQVTPTTSSTSNNPGGGVATVNLRGLGSQRTLVLVDGRRYMSFDVTQVVDLNTIPAPLISRVDVVTGGQSAVYGSDAIAGVVNFTLKRDYSGVEAGTSYNVTERGDGQIWDVYGLMGANFDDNRGNITMFVDYTNRKPTFAGQRDFSTNALSDNQDGSPLFSAGGSGSIPQGRIRVPGLNAALNNGCGTGASAASAYQVFNPNGSSKCYTAADGYNFNPINYLQVPQERFLVSAMGQYEINEHFTPYFETQFANNRVNAQLAATPISQGTPFGSNGVAGALNLQVNSPFLDPSVQNALRTLDTDGNGYVTVPQWNYRTTQLGPRINQDDRNAFRIVAGMKGDIGAGFSYDGYYMYAHTKNAQRQDGNVAIDRFLAATNTAFQAPDGTISAVPVTGGTLVCASASARAAGCAPANIFGQGNLSQAALNYIGVGATNLEEYTTEVASFAVTNPSLFDLGAGGVGLAAGAEWRREAGSVTPDQYLSSGNVAGFNPGQPTSGSYTVREFFGELRVPLLSDTFIHRLEVNGAARQSHYSNGPGDVFTWAAGGELAPIRDLTFRGQYQRAIRGPSVSELFLGNTVSFNGNADQCGTATAVSNTQLNAICRSQFAAAGAPVNLIGNAGIQGTDVNPLTFTGGNQNLKEERAETYTFGGVFRPSFLPRFSLTVDYYNIKISGYIGTVSTQTIGDLCFKSFNQAYCNLITRNSAGQIETFSSTNQNTGGLKTSGIDINAGYTQPLGALLGADDARLSFSFAGTKLIKNDFTPVIGVPTVISCAGRFGAQCGVPTPEWRHTLRTTLGLGAISASLQWRYMGPVTDDNPAVTYASERFGATNYFDLTTTFDVNEHFQMNMGVSNLFDKNPPLAASTQNGGNGEQSNTFPTFYDVLGRRFFVSGRVRF</sequence>
<dbReference type="InterPro" id="IPR037066">
    <property type="entry name" value="Plug_dom_sf"/>
</dbReference>
<evidence type="ECO:0000256" key="1">
    <source>
        <dbReference type="ARBA" id="ARBA00004571"/>
    </source>
</evidence>
<dbReference type="AlphaFoldDB" id="A0A7Y7QXS6"/>
<keyword evidence="6 8" id="KW-0472">Membrane</keyword>
<keyword evidence="7 8" id="KW-0998">Cell outer membrane</keyword>
<accession>A0A7Y7QXS6</accession>
<gene>
    <name evidence="13" type="ORF">HKX05_12680</name>
    <name evidence="14" type="ORF">HLV41_16555</name>
</gene>
<comment type="caution">
    <text evidence="14">The sequence shown here is derived from an EMBL/GenBank/DDBJ whole genome shotgun (WGS) entry which is preliminary data.</text>
</comment>
<dbReference type="SUPFAM" id="SSF56935">
    <property type="entry name" value="Porins"/>
    <property type="match status" value="1"/>
</dbReference>
<evidence type="ECO:0000259" key="11">
    <source>
        <dbReference type="Pfam" id="PF00593"/>
    </source>
</evidence>
<dbReference type="GO" id="GO:0009279">
    <property type="term" value="C:cell outer membrane"/>
    <property type="evidence" value="ECO:0007669"/>
    <property type="project" value="UniProtKB-SubCell"/>
</dbReference>
<evidence type="ECO:0000256" key="4">
    <source>
        <dbReference type="ARBA" id="ARBA00022692"/>
    </source>
</evidence>
<keyword evidence="14" id="KW-0675">Receptor</keyword>
<dbReference type="InterPro" id="IPR000531">
    <property type="entry name" value="Beta-barrel_TonB"/>
</dbReference>
<dbReference type="EMBL" id="JABYQV010000017">
    <property type="protein sequence ID" value="NVP32650.1"/>
    <property type="molecule type" value="Genomic_DNA"/>
</dbReference>
<feature type="signal peptide" evidence="10">
    <location>
        <begin position="1"/>
        <end position="42"/>
    </location>
</feature>
<evidence type="ECO:0000256" key="9">
    <source>
        <dbReference type="RuleBase" id="RU003357"/>
    </source>
</evidence>
<evidence type="ECO:0000256" key="5">
    <source>
        <dbReference type="ARBA" id="ARBA00023077"/>
    </source>
</evidence>
<dbReference type="InterPro" id="IPR012910">
    <property type="entry name" value="Plug_dom"/>
</dbReference>
<dbReference type="InterPro" id="IPR036942">
    <property type="entry name" value="Beta-barrel_TonB_sf"/>
</dbReference>
<protein>
    <submittedName>
        <fullName evidence="14">TonB-dependent receptor</fullName>
    </submittedName>
</protein>
<dbReference type="Pfam" id="PF07715">
    <property type="entry name" value="Plug"/>
    <property type="match status" value="1"/>
</dbReference>
<dbReference type="PANTHER" id="PTHR47234">
    <property type="match status" value="1"/>
</dbReference>
<feature type="chain" id="PRO_5031182767" evidence="10">
    <location>
        <begin position="43"/>
        <end position="1003"/>
    </location>
</feature>
<keyword evidence="10" id="KW-0732">Signal</keyword>
<keyword evidence="5 9" id="KW-0798">TonB box</keyword>
<dbReference type="Proteomes" id="UP000557656">
    <property type="component" value="Unassembled WGS sequence"/>
</dbReference>
<keyword evidence="2 8" id="KW-0813">Transport</keyword>
<dbReference type="EMBL" id="JABEOV010000015">
    <property type="protein sequence ID" value="NNG54209.1"/>
    <property type="molecule type" value="Genomic_DNA"/>
</dbReference>
<evidence type="ECO:0000313" key="15">
    <source>
        <dbReference type="Proteomes" id="UP000531581"/>
    </source>
</evidence>
<evidence type="ECO:0000256" key="7">
    <source>
        <dbReference type="ARBA" id="ARBA00023237"/>
    </source>
</evidence>
<comment type="similarity">
    <text evidence="8 9">Belongs to the TonB-dependent receptor family.</text>
</comment>
<comment type="subcellular location">
    <subcellularLocation>
        <location evidence="1 8">Cell outer membrane</location>
        <topology evidence="1 8">Multi-pass membrane protein</topology>
    </subcellularLocation>
</comment>
<feature type="domain" description="TonB-dependent receptor plug" evidence="12">
    <location>
        <begin position="78"/>
        <end position="188"/>
    </location>
</feature>
<organism evidence="14 15">
    <name type="scientific">Sphingomonas sanguinis</name>
    <dbReference type="NCBI Taxonomy" id="33051"/>
    <lineage>
        <taxon>Bacteria</taxon>
        <taxon>Pseudomonadati</taxon>
        <taxon>Pseudomonadota</taxon>
        <taxon>Alphaproteobacteria</taxon>
        <taxon>Sphingomonadales</taxon>
        <taxon>Sphingomonadaceae</taxon>
        <taxon>Sphingomonas</taxon>
    </lineage>
</organism>
<feature type="domain" description="TonB-dependent receptor-like beta-barrel" evidence="11">
    <location>
        <begin position="412"/>
        <end position="961"/>
    </location>
</feature>
<keyword evidence="4 8" id="KW-0812">Transmembrane</keyword>
<dbReference type="Gene3D" id="2.40.170.20">
    <property type="entry name" value="TonB-dependent receptor, beta-barrel domain"/>
    <property type="match status" value="1"/>
</dbReference>
<evidence type="ECO:0000256" key="6">
    <source>
        <dbReference type="ARBA" id="ARBA00023136"/>
    </source>
</evidence>
<evidence type="ECO:0000313" key="14">
    <source>
        <dbReference type="EMBL" id="NVP32650.1"/>
    </source>
</evidence>
<evidence type="ECO:0000256" key="3">
    <source>
        <dbReference type="ARBA" id="ARBA00022452"/>
    </source>
</evidence>
<evidence type="ECO:0000313" key="16">
    <source>
        <dbReference type="Proteomes" id="UP000557656"/>
    </source>
</evidence>
<proteinExistence type="inferred from homology"/>
<evidence type="ECO:0000256" key="10">
    <source>
        <dbReference type="SAM" id="SignalP"/>
    </source>
</evidence>
<evidence type="ECO:0000313" key="13">
    <source>
        <dbReference type="EMBL" id="NNG54209.1"/>
    </source>
</evidence>
<dbReference type="InterPro" id="IPR039426">
    <property type="entry name" value="TonB-dep_rcpt-like"/>
</dbReference>
<evidence type="ECO:0000256" key="8">
    <source>
        <dbReference type="PROSITE-ProRule" id="PRU01360"/>
    </source>
</evidence>
<dbReference type="Proteomes" id="UP000531581">
    <property type="component" value="Unassembled WGS sequence"/>
</dbReference>
<evidence type="ECO:0000256" key="2">
    <source>
        <dbReference type="ARBA" id="ARBA00022448"/>
    </source>
</evidence>
<dbReference type="PROSITE" id="PS52016">
    <property type="entry name" value="TONB_DEPENDENT_REC_3"/>
    <property type="match status" value="1"/>
</dbReference>
<evidence type="ECO:0000259" key="12">
    <source>
        <dbReference type="Pfam" id="PF07715"/>
    </source>
</evidence>
<name>A0A7Y7QXS6_9SPHN</name>
<dbReference type="PANTHER" id="PTHR47234:SF2">
    <property type="entry name" value="TONB-DEPENDENT RECEPTOR"/>
    <property type="match status" value="1"/>
</dbReference>